<reference evidence="2" key="1">
    <citation type="journal article" date="2021" name="Nat. Commun.">
        <title>Genetic determinants of endophytism in the Arabidopsis root mycobiome.</title>
        <authorList>
            <person name="Mesny F."/>
            <person name="Miyauchi S."/>
            <person name="Thiergart T."/>
            <person name="Pickel B."/>
            <person name="Atanasova L."/>
            <person name="Karlsson M."/>
            <person name="Huettel B."/>
            <person name="Barry K.W."/>
            <person name="Haridas S."/>
            <person name="Chen C."/>
            <person name="Bauer D."/>
            <person name="Andreopoulos W."/>
            <person name="Pangilinan J."/>
            <person name="LaButti K."/>
            <person name="Riley R."/>
            <person name="Lipzen A."/>
            <person name="Clum A."/>
            <person name="Drula E."/>
            <person name="Henrissat B."/>
            <person name="Kohler A."/>
            <person name="Grigoriev I.V."/>
            <person name="Martin F.M."/>
            <person name="Hacquard S."/>
        </authorList>
    </citation>
    <scope>NUCLEOTIDE SEQUENCE</scope>
    <source>
        <strain evidence="2">MPI-CAGE-CH-0243</strain>
    </source>
</reference>
<dbReference type="OrthoDB" id="3057168at2759"/>
<dbReference type="AlphaFoldDB" id="A0A9P9DQT0"/>
<dbReference type="EMBL" id="JAGMWT010000008">
    <property type="protein sequence ID" value="KAH7123688.1"/>
    <property type="molecule type" value="Genomic_DNA"/>
</dbReference>
<dbReference type="PANTHER" id="PTHR33840:SF16">
    <property type="entry name" value="DUF2235 DOMAIN-CONTAINING PROTEIN"/>
    <property type="match status" value="1"/>
</dbReference>
<name>A0A9P9DQT0_9PLEO</name>
<organism evidence="2 3">
    <name type="scientific">Dendryphion nanum</name>
    <dbReference type="NCBI Taxonomy" id="256645"/>
    <lineage>
        <taxon>Eukaryota</taxon>
        <taxon>Fungi</taxon>
        <taxon>Dikarya</taxon>
        <taxon>Ascomycota</taxon>
        <taxon>Pezizomycotina</taxon>
        <taxon>Dothideomycetes</taxon>
        <taxon>Pleosporomycetidae</taxon>
        <taxon>Pleosporales</taxon>
        <taxon>Torulaceae</taxon>
        <taxon>Dendryphion</taxon>
    </lineage>
</organism>
<protein>
    <recommendedName>
        <fullName evidence="1">T6SS Phospholipase effector Tle1-like catalytic domain-containing protein</fullName>
    </recommendedName>
</protein>
<evidence type="ECO:0000259" key="1">
    <source>
        <dbReference type="Pfam" id="PF09994"/>
    </source>
</evidence>
<comment type="caution">
    <text evidence="2">The sequence shown here is derived from an EMBL/GenBank/DDBJ whole genome shotgun (WGS) entry which is preliminary data.</text>
</comment>
<sequence>MSSVPLTGDDKPWHRRIVICCDGTWQSSVALKENVPSNVTKLCRHIARIGIDKDDPTKKFHQLVYYDSGIGTGNLSSSERKRQGGLGAGLAENVIEAYNFIVLNYQPGDEVFCFGFSRGAYTARAVAGLVTDIGVISPVDMQFFPEIYRAYMQNEEGDTFIETDAWKDFLNGPLSHKRQEPLRGDAKKLAQSWGAHSHSDLAVAPESRKVKIVGVFDTVGSLGVPDVAFVNNANFRTKYGFHNVKLNENIEHAFHALALDEKRKAFRPTLWYIDNDLIKSGKPIPELKQVWFPGVHINSGGGADDAISDMKGDLEHLSVASFCWMLQCISPYLTIDQSAFHASTAQYLRWLSTIRTSCTYYHDNWMDWAKKKLPDIPFLGSEEDHLEPPKRSKPHPHTEFDYGWGTGPIVDSYSGMYKLAGAYLRVPGHCEAEIYDPKSDEHKLTEISLHGRTNEYIHPICHYRDLIRGPEPQSALKDFERKFVAEAGGKGRFWWLKKGDKEERRLPEWVILKDRDDTVNFERFWYGKTEKGEGVLGKLKGKGYERDWLDMMDEKVDFTVGAKKGWVYP</sequence>
<dbReference type="Pfam" id="PF09994">
    <property type="entry name" value="T6SS_Tle1-like_cat"/>
    <property type="match status" value="1"/>
</dbReference>
<dbReference type="PANTHER" id="PTHR33840">
    <property type="match status" value="1"/>
</dbReference>
<evidence type="ECO:0000313" key="3">
    <source>
        <dbReference type="Proteomes" id="UP000700596"/>
    </source>
</evidence>
<evidence type="ECO:0000313" key="2">
    <source>
        <dbReference type="EMBL" id="KAH7123688.1"/>
    </source>
</evidence>
<gene>
    <name evidence="2" type="ORF">B0J11DRAFT_318799</name>
</gene>
<keyword evidence="3" id="KW-1185">Reference proteome</keyword>
<accession>A0A9P9DQT0</accession>
<proteinExistence type="predicted"/>
<dbReference type="Proteomes" id="UP000700596">
    <property type="component" value="Unassembled WGS sequence"/>
</dbReference>
<dbReference type="InterPro" id="IPR018712">
    <property type="entry name" value="Tle1-like_cat"/>
</dbReference>
<feature type="domain" description="T6SS Phospholipase effector Tle1-like catalytic" evidence="1">
    <location>
        <begin position="15"/>
        <end position="327"/>
    </location>
</feature>